<proteinExistence type="predicted"/>
<comment type="caution">
    <text evidence="1">The sequence shown here is derived from an EMBL/GenBank/DDBJ whole genome shotgun (WGS) entry which is preliminary data.</text>
</comment>
<dbReference type="Proteomes" id="UP000812287">
    <property type="component" value="Unassembled WGS sequence"/>
</dbReference>
<dbReference type="RefSeq" id="XP_043039344.1">
    <property type="nucleotide sequence ID" value="XM_043179196.1"/>
</dbReference>
<protein>
    <submittedName>
        <fullName evidence="1">Uncharacterized protein</fullName>
    </submittedName>
</protein>
<keyword evidence="2" id="KW-1185">Reference proteome</keyword>
<gene>
    <name evidence="1" type="ORF">BT62DRAFT_1076266</name>
</gene>
<dbReference type="EMBL" id="MU250535">
    <property type="protein sequence ID" value="KAG7445844.1"/>
    <property type="molecule type" value="Genomic_DNA"/>
</dbReference>
<name>A0A9P7VTL3_9AGAR</name>
<reference evidence="1" key="1">
    <citation type="submission" date="2020-11" db="EMBL/GenBank/DDBJ databases">
        <title>Adaptations for nitrogen fixation in a non-lichenized fungal sporocarp promotes dispersal by wood-feeding termites.</title>
        <authorList>
            <consortium name="DOE Joint Genome Institute"/>
            <person name="Koch R.A."/>
            <person name="Yoon G."/>
            <person name="Arayal U."/>
            <person name="Lail K."/>
            <person name="Amirebrahimi M."/>
            <person name="Labutti K."/>
            <person name="Lipzen A."/>
            <person name="Riley R."/>
            <person name="Barry K."/>
            <person name="Henrissat B."/>
            <person name="Grigoriev I.V."/>
            <person name="Herr J.R."/>
            <person name="Aime M.C."/>
        </authorList>
    </citation>
    <scope>NUCLEOTIDE SEQUENCE</scope>
    <source>
        <strain evidence="1">MCA 3950</strain>
    </source>
</reference>
<organism evidence="1 2">
    <name type="scientific">Guyanagaster necrorhizus</name>
    <dbReference type="NCBI Taxonomy" id="856835"/>
    <lineage>
        <taxon>Eukaryota</taxon>
        <taxon>Fungi</taxon>
        <taxon>Dikarya</taxon>
        <taxon>Basidiomycota</taxon>
        <taxon>Agaricomycotina</taxon>
        <taxon>Agaricomycetes</taxon>
        <taxon>Agaricomycetidae</taxon>
        <taxon>Agaricales</taxon>
        <taxon>Marasmiineae</taxon>
        <taxon>Physalacriaceae</taxon>
        <taxon>Guyanagaster</taxon>
    </lineage>
</organism>
<evidence type="ECO:0000313" key="2">
    <source>
        <dbReference type="Proteomes" id="UP000812287"/>
    </source>
</evidence>
<evidence type="ECO:0000313" key="1">
    <source>
        <dbReference type="EMBL" id="KAG7445844.1"/>
    </source>
</evidence>
<sequence length="213" mass="23715">MLSDSPHVRIREPYVFRESVQGRIVVSDVLPAQGEEHEEGRLEGAIFFATLFPPTSRSTSEWLGTKSAARVIIAFSGPLFWFGFGAARVWPAVVKANGDALESETVMGEGGPHNYGYSSCSELRRRRRGPGIDAPRLWIRGLRLRLHLQTIVVEAREATPAYNQPLACPPTYPYVFLLMNGSRPRPICGEYPPRPAQPTPSSAQQDCFFNFIP</sequence>
<accession>A0A9P7VTL3</accession>
<dbReference type="AlphaFoldDB" id="A0A9P7VTL3"/>
<dbReference type="GeneID" id="66101490"/>